<sequence>MSWPCRSQGIHFRAIARKVSLTRRPACFCAVTATTVSWSLRFWIQGQKSVANIPPKPLAQLSTRHVPAAANLSAEEPQSGDITILLCNKLLMASRRHPIHS</sequence>
<reference evidence="1" key="1">
    <citation type="submission" date="2023-06" db="EMBL/GenBank/DDBJ databases">
        <title>Genome-scale phylogeny and comparative genomics of the fungal order Sordariales.</title>
        <authorList>
            <consortium name="Lawrence Berkeley National Laboratory"/>
            <person name="Hensen N."/>
            <person name="Bonometti L."/>
            <person name="Westerberg I."/>
            <person name="Brannstrom I.O."/>
            <person name="Guillou S."/>
            <person name="Cros-Aarteil S."/>
            <person name="Calhoun S."/>
            <person name="Haridas S."/>
            <person name="Kuo A."/>
            <person name="Mondo S."/>
            <person name="Pangilinan J."/>
            <person name="Riley R."/>
            <person name="Labutti K."/>
            <person name="Andreopoulos B."/>
            <person name="Lipzen A."/>
            <person name="Chen C."/>
            <person name="Yanf M."/>
            <person name="Daum C."/>
            <person name="Ng V."/>
            <person name="Clum A."/>
            <person name="Steindorff A."/>
            <person name="Ohm R."/>
            <person name="Martin F."/>
            <person name="Silar P."/>
            <person name="Natvig D."/>
            <person name="Lalanne C."/>
            <person name="Gautier V."/>
            <person name="Ament-Velasquez S.L."/>
            <person name="Kruys A."/>
            <person name="Hutchinson M.I."/>
            <person name="Powell A.J."/>
            <person name="Barry K."/>
            <person name="Miller A.N."/>
            <person name="Grigoriev I.V."/>
            <person name="Debuchy R."/>
            <person name="Gladieux P."/>
            <person name="Thoren M.H."/>
            <person name="Johannesson H."/>
        </authorList>
    </citation>
    <scope>NUCLEOTIDE SEQUENCE</scope>
    <source>
        <strain evidence="1">SMH4607-1</strain>
    </source>
</reference>
<organism evidence="1 2">
    <name type="scientific">Lasiosphaeris hirsuta</name>
    <dbReference type="NCBI Taxonomy" id="260670"/>
    <lineage>
        <taxon>Eukaryota</taxon>
        <taxon>Fungi</taxon>
        <taxon>Dikarya</taxon>
        <taxon>Ascomycota</taxon>
        <taxon>Pezizomycotina</taxon>
        <taxon>Sordariomycetes</taxon>
        <taxon>Sordariomycetidae</taxon>
        <taxon>Sordariales</taxon>
        <taxon>Lasiosphaeriaceae</taxon>
        <taxon>Lasiosphaeris</taxon>
    </lineage>
</organism>
<dbReference type="Proteomes" id="UP001172102">
    <property type="component" value="Unassembled WGS sequence"/>
</dbReference>
<dbReference type="EMBL" id="JAUKUA010000002">
    <property type="protein sequence ID" value="KAK0725352.1"/>
    <property type="molecule type" value="Genomic_DNA"/>
</dbReference>
<proteinExistence type="predicted"/>
<name>A0AA40B0C6_9PEZI</name>
<gene>
    <name evidence="1" type="ORF">B0H67DRAFT_570314</name>
</gene>
<protein>
    <submittedName>
        <fullName evidence="1">Uncharacterized protein</fullName>
    </submittedName>
</protein>
<accession>A0AA40B0C6</accession>
<evidence type="ECO:0000313" key="2">
    <source>
        <dbReference type="Proteomes" id="UP001172102"/>
    </source>
</evidence>
<comment type="caution">
    <text evidence="1">The sequence shown here is derived from an EMBL/GenBank/DDBJ whole genome shotgun (WGS) entry which is preliminary data.</text>
</comment>
<dbReference type="AlphaFoldDB" id="A0AA40B0C6"/>
<evidence type="ECO:0000313" key="1">
    <source>
        <dbReference type="EMBL" id="KAK0725352.1"/>
    </source>
</evidence>
<keyword evidence="2" id="KW-1185">Reference proteome</keyword>